<dbReference type="InterPro" id="IPR000477">
    <property type="entry name" value="RT_dom"/>
</dbReference>
<dbReference type="Pfam" id="PF00078">
    <property type="entry name" value="RVT_1"/>
    <property type="match status" value="1"/>
</dbReference>
<dbReference type="PANTHER" id="PTHR47027">
    <property type="entry name" value="REVERSE TRANSCRIPTASE DOMAIN-CONTAINING PROTEIN"/>
    <property type="match status" value="1"/>
</dbReference>
<dbReference type="PANTHER" id="PTHR47027:SF8">
    <property type="entry name" value="RIBONUCLEASE H"/>
    <property type="match status" value="1"/>
</dbReference>
<dbReference type="Proteomes" id="UP000838412">
    <property type="component" value="Unassembled WGS sequence"/>
</dbReference>
<evidence type="ECO:0000313" key="2">
    <source>
        <dbReference type="EMBL" id="CAH1276986.1"/>
    </source>
</evidence>
<name>A0A8S4MM72_BRALA</name>
<evidence type="ECO:0000259" key="1">
    <source>
        <dbReference type="Pfam" id="PF00078"/>
    </source>
</evidence>
<organism evidence="2 3">
    <name type="scientific">Branchiostoma lanceolatum</name>
    <name type="common">Common lancelet</name>
    <name type="synonym">Amphioxus lanceolatum</name>
    <dbReference type="NCBI Taxonomy" id="7740"/>
    <lineage>
        <taxon>Eukaryota</taxon>
        <taxon>Metazoa</taxon>
        <taxon>Chordata</taxon>
        <taxon>Cephalochordata</taxon>
        <taxon>Leptocardii</taxon>
        <taxon>Amphioxiformes</taxon>
        <taxon>Branchiostomatidae</taxon>
        <taxon>Branchiostoma</taxon>
    </lineage>
</organism>
<gene>
    <name evidence="2" type="primary">Hypp9448</name>
    <name evidence="2" type="ORF">BLAG_LOCUS25899</name>
</gene>
<protein>
    <submittedName>
        <fullName evidence="2">Hypp9448 protein</fullName>
    </submittedName>
</protein>
<dbReference type="EMBL" id="CAKMNS010000123">
    <property type="protein sequence ID" value="CAH1276986.1"/>
    <property type="molecule type" value="Genomic_DNA"/>
</dbReference>
<dbReference type="SUPFAM" id="SSF56672">
    <property type="entry name" value="DNA/RNA polymerases"/>
    <property type="match status" value="1"/>
</dbReference>
<evidence type="ECO:0000313" key="3">
    <source>
        <dbReference type="Proteomes" id="UP000838412"/>
    </source>
</evidence>
<comment type="caution">
    <text evidence="2">The sequence shown here is derived from an EMBL/GenBank/DDBJ whole genome shotgun (WGS) entry which is preliminary data.</text>
</comment>
<sequence>MAHRLGTVSVYHHSPNDCNHRLLKAPYHSPDNPCYQVKSAHASNILLRILLKRMEGVADTDFAEAQIGFRKKVGIRDQIFNVRILIEKARESNVNLYMAFIDYKKAFDSVRHKTLWKVMERMGVSNYIVNSLRQLYRHQQAAVRVGEELTDWFEVTKGMRQGCLVSPICFNVYSEAVMRESAGKL</sequence>
<accession>A0A8S4MM72</accession>
<keyword evidence="3" id="KW-1185">Reference proteome</keyword>
<dbReference type="OrthoDB" id="1421278at2759"/>
<feature type="domain" description="Reverse transcriptase" evidence="1">
    <location>
        <begin position="46"/>
        <end position="180"/>
    </location>
</feature>
<dbReference type="AlphaFoldDB" id="A0A8S4MM72"/>
<proteinExistence type="predicted"/>
<dbReference type="InterPro" id="IPR043502">
    <property type="entry name" value="DNA/RNA_pol_sf"/>
</dbReference>
<reference evidence="2" key="1">
    <citation type="submission" date="2022-01" db="EMBL/GenBank/DDBJ databases">
        <authorList>
            <person name="Braso-Vives M."/>
        </authorList>
    </citation>
    <scope>NUCLEOTIDE SEQUENCE</scope>
</reference>